<dbReference type="EMBL" id="LNYI01000004">
    <property type="protein sequence ID" value="KTD25419.1"/>
    <property type="molecule type" value="Genomic_DNA"/>
</dbReference>
<keyword evidence="2" id="KW-1185">Reference proteome</keyword>
<dbReference type="AlphaFoldDB" id="A0A0W0VZ69"/>
<dbReference type="Proteomes" id="UP000054869">
    <property type="component" value="Unassembled WGS sequence"/>
</dbReference>
<proteinExistence type="predicted"/>
<organism evidence="1 2">
    <name type="scientific">Legionella lansingensis</name>
    <dbReference type="NCBI Taxonomy" id="45067"/>
    <lineage>
        <taxon>Bacteria</taxon>
        <taxon>Pseudomonadati</taxon>
        <taxon>Pseudomonadota</taxon>
        <taxon>Gammaproteobacteria</taxon>
        <taxon>Legionellales</taxon>
        <taxon>Legionellaceae</taxon>
        <taxon>Legionella</taxon>
    </lineage>
</organism>
<accession>A0A0W0VZ69</accession>
<protein>
    <recommendedName>
        <fullName evidence="3">Protein kinase domain-containing protein</fullName>
    </recommendedName>
</protein>
<gene>
    <name evidence="1" type="ORF">Llan_0165</name>
</gene>
<evidence type="ECO:0000313" key="2">
    <source>
        <dbReference type="Proteomes" id="UP000054869"/>
    </source>
</evidence>
<name>A0A0W0VZ69_9GAMM</name>
<dbReference type="PATRIC" id="fig|45067.4.peg.170"/>
<evidence type="ECO:0008006" key="3">
    <source>
        <dbReference type="Google" id="ProtNLM"/>
    </source>
</evidence>
<sequence>MSFLDYKIDYNKCLGSGVFGTVYEVVPRPENEKGFFSYWFPYAYDYLFRVGPIDREPSQYCVKISKTALRIVYENPNHPFRYRLAWHSLFEAAKEEKTNGVLRKYSLSNICFFKTNSIYSQFKTQVHGKTLHDYIEKGIFVSSEQFMLRKSFVDFLHKIKNPKFTFWELHENNLMYDEQNNCWEIVDGIFNEIDDTNIEKRKDNLRFFLDHLLQSSASKEVHYWLEALVENAYNDDVYTEKQDEEIRQSIESNSVNSFSMKTY</sequence>
<reference evidence="1 2" key="1">
    <citation type="submission" date="2015-11" db="EMBL/GenBank/DDBJ databases">
        <title>Genomic analysis of 38 Legionella species identifies large and diverse effector repertoires.</title>
        <authorList>
            <person name="Burstein D."/>
            <person name="Amaro F."/>
            <person name="Zusman T."/>
            <person name="Lifshitz Z."/>
            <person name="Cohen O."/>
            <person name="Gilbert J.A."/>
            <person name="Pupko T."/>
            <person name="Shuman H.A."/>
            <person name="Segal G."/>
        </authorList>
    </citation>
    <scope>NUCLEOTIDE SEQUENCE [LARGE SCALE GENOMIC DNA]</scope>
    <source>
        <strain evidence="1 2">ATCC 49751</strain>
    </source>
</reference>
<evidence type="ECO:0000313" key="1">
    <source>
        <dbReference type="EMBL" id="KTD25419.1"/>
    </source>
</evidence>
<comment type="caution">
    <text evidence="1">The sequence shown here is derived from an EMBL/GenBank/DDBJ whole genome shotgun (WGS) entry which is preliminary data.</text>
</comment>